<protein>
    <submittedName>
        <fullName evidence="1">Glycosyltransferase</fullName>
    </submittedName>
</protein>
<dbReference type="Proteomes" id="UP001597097">
    <property type="component" value="Unassembled WGS sequence"/>
</dbReference>
<dbReference type="EMBL" id="JBHUCM010000003">
    <property type="protein sequence ID" value="MFD1535685.1"/>
    <property type="molecule type" value="Genomic_DNA"/>
</dbReference>
<dbReference type="InterPro" id="IPR050426">
    <property type="entry name" value="Glycosyltransferase_28"/>
</dbReference>
<comment type="caution">
    <text evidence="1">The sequence shown here is derived from an EMBL/GenBank/DDBJ whole genome shotgun (WGS) entry which is preliminary data.</text>
</comment>
<dbReference type="Pfam" id="PF00201">
    <property type="entry name" value="UDPGT"/>
    <property type="match status" value="1"/>
</dbReference>
<gene>
    <name evidence="1" type="ORF">ACFSJ0_01490</name>
</gene>
<dbReference type="PANTHER" id="PTHR48050">
    <property type="entry name" value="STEROL 3-BETA-GLUCOSYLTRANSFERASE"/>
    <property type="match status" value="1"/>
</dbReference>
<dbReference type="CDD" id="cd03784">
    <property type="entry name" value="GT1_Gtf-like"/>
    <property type="match status" value="1"/>
</dbReference>
<keyword evidence="2" id="KW-1185">Reference proteome</keyword>
<dbReference type="InterPro" id="IPR002213">
    <property type="entry name" value="UDP_glucos_trans"/>
</dbReference>
<sequence>MRVALLTTTQHGHLNPYVPVVNALQNAGSEVALLLLSADGGVLDEQRRQALGKAEVHAIGQVEMAPWSGDPAKIGPMLQSSPVADQTADALRATAPDFVLVDSLPVTASAMVGAQASGVPYGMIWANLGGVCPSEHRRGRWPYDEQVGDYLTRHGVLWSTRTHSARSPILNLMPTIPALVGDDAVTDDGVQLVGLPGAAGTRGDEVAFSGLDRIDPGRPVVYVSFGTIFYRRPDLLRTVIIGAAVTGAQVIAAVGDLAEELALPDEVLTAPYLPQREVLERADVFITHGGYNSVAESIRAATPMLVIPLAVDQPVQAYFVDSAGFGTALEPAGVTEQAVADAVTDLLDPARDYRARLRAAQPECGDSAVRTAELVMSTVETLQRKREGEQ</sequence>
<accession>A0ABW4FZF2</accession>
<evidence type="ECO:0000313" key="1">
    <source>
        <dbReference type="EMBL" id="MFD1535685.1"/>
    </source>
</evidence>
<reference evidence="2" key="1">
    <citation type="journal article" date="2019" name="Int. J. Syst. Evol. Microbiol.">
        <title>The Global Catalogue of Microorganisms (GCM) 10K type strain sequencing project: providing services to taxonomists for standard genome sequencing and annotation.</title>
        <authorList>
            <consortium name="The Broad Institute Genomics Platform"/>
            <consortium name="The Broad Institute Genome Sequencing Center for Infectious Disease"/>
            <person name="Wu L."/>
            <person name="Ma J."/>
        </authorList>
    </citation>
    <scope>NUCLEOTIDE SEQUENCE [LARGE SCALE GENOMIC DNA]</scope>
    <source>
        <strain evidence="2">CGMCC 1.15399</strain>
    </source>
</reference>
<dbReference type="PANTHER" id="PTHR48050:SF13">
    <property type="entry name" value="STEROL 3-BETA-GLUCOSYLTRANSFERASE UGT80A2"/>
    <property type="match status" value="1"/>
</dbReference>
<organism evidence="1 2">
    <name type="scientific">Nonomuraea guangzhouensis</name>
    <dbReference type="NCBI Taxonomy" id="1291555"/>
    <lineage>
        <taxon>Bacteria</taxon>
        <taxon>Bacillati</taxon>
        <taxon>Actinomycetota</taxon>
        <taxon>Actinomycetes</taxon>
        <taxon>Streptosporangiales</taxon>
        <taxon>Streptosporangiaceae</taxon>
        <taxon>Nonomuraea</taxon>
    </lineage>
</organism>
<evidence type="ECO:0000313" key="2">
    <source>
        <dbReference type="Proteomes" id="UP001597097"/>
    </source>
</evidence>
<dbReference type="RefSeq" id="WP_219536224.1">
    <property type="nucleotide sequence ID" value="NZ_JAHKRM010000029.1"/>
</dbReference>
<proteinExistence type="predicted"/>
<name>A0ABW4FZF2_9ACTN</name>